<gene>
    <name evidence="1" type="ORF">QFZ36_001869</name>
</gene>
<protein>
    <submittedName>
        <fullName evidence="1">Uncharacterized protein</fullName>
    </submittedName>
</protein>
<organism evidence="1 2">
    <name type="scientific">Pseudarthrobacter siccitolerans</name>
    <dbReference type="NCBI Taxonomy" id="861266"/>
    <lineage>
        <taxon>Bacteria</taxon>
        <taxon>Bacillati</taxon>
        <taxon>Actinomycetota</taxon>
        <taxon>Actinomycetes</taxon>
        <taxon>Micrococcales</taxon>
        <taxon>Micrococcaceae</taxon>
        <taxon>Pseudarthrobacter</taxon>
    </lineage>
</organism>
<name>A0ABU0PK07_9MICC</name>
<accession>A0ABU0PK07</accession>
<sequence>MYNEHAAWIAVVAAVAADEGTALFLPDGGAPVFEVRGSGSCWDIRRTRGRLEGGRPDGKRQGA</sequence>
<comment type="caution">
    <text evidence="1">The sequence shown here is derived from an EMBL/GenBank/DDBJ whole genome shotgun (WGS) entry which is preliminary data.</text>
</comment>
<evidence type="ECO:0000313" key="1">
    <source>
        <dbReference type="EMBL" id="MDQ0674308.1"/>
    </source>
</evidence>
<dbReference type="RefSeq" id="WP_306635799.1">
    <property type="nucleotide sequence ID" value="NZ_JAUSXB010000001.1"/>
</dbReference>
<reference evidence="1 2" key="1">
    <citation type="submission" date="2023-07" db="EMBL/GenBank/DDBJ databases">
        <title>Comparative genomics of wheat-associated soil bacteria to identify genetic determinants of phenazine resistance.</title>
        <authorList>
            <person name="Mouncey N."/>
        </authorList>
    </citation>
    <scope>NUCLEOTIDE SEQUENCE [LARGE SCALE GENOMIC DNA]</scope>
    <source>
        <strain evidence="1 2">W1I3</strain>
    </source>
</reference>
<dbReference type="EMBL" id="JAUSXB010000001">
    <property type="protein sequence ID" value="MDQ0674308.1"/>
    <property type="molecule type" value="Genomic_DNA"/>
</dbReference>
<proteinExistence type="predicted"/>
<evidence type="ECO:0000313" key="2">
    <source>
        <dbReference type="Proteomes" id="UP001236806"/>
    </source>
</evidence>
<dbReference type="Proteomes" id="UP001236806">
    <property type="component" value="Unassembled WGS sequence"/>
</dbReference>
<keyword evidence="2" id="KW-1185">Reference proteome</keyword>